<keyword evidence="7" id="KW-0862">Zinc</keyword>
<gene>
    <name evidence="13" type="ORF">GCM10022247_06390</name>
</gene>
<keyword evidence="9" id="KW-0482">Metalloprotease</keyword>
<comment type="caution">
    <text evidence="13">The sequence shown here is derived from an EMBL/GenBank/DDBJ whole genome shotgun (WGS) entry which is preliminary data.</text>
</comment>
<evidence type="ECO:0000256" key="9">
    <source>
        <dbReference type="ARBA" id="ARBA00023049"/>
    </source>
</evidence>
<feature type="transmembrane region" description="Helical" evidence="11">
    <location>
        <begin position="437"/>
        <end position="458"/>
    </location>
</feature>
<accession>A0ABP7R0B3</accession>
<feature type="transmembrane region" description="Helical" evidence="11">
    <location>
        <begin position="400"/>
        <end position="417"/>
    </location>
</feature>
<evidence type="ECO:0000256" key="4">
    <source>
        <dbReference type="ARBA" id="ARBA00022692"/>
    </source>
</evidence>
<dbReference type="Gene3D" id="3.30.2010.10">
    <property type="entry name" value="Metalloproteases ('zincins'), catalytic domain"/>
    <property type="match status" value="1"/>
</dbReference>
<feature type="transmembrane region" description="Helical" evidence="11">
    <location>
        <begin position="660"/>
        <end position="684"/>
    </location>
</feature>
<keyword evidence="6" id="KW-0378">Hydrolase</keyword>
<feature type="transmembrane region" description="Helical" evidence="11">
    <location>
        <begin position="365"/>
        <end position="388"/>
    </location>
</feature>
<evidence type="ECO:0000313" key="14">
    <source>
        <dbReference type="Proteomes" id="UP001501747"/>
    </source>
</evidence>
<evidence type="ECO:0000256" key="3">
    <source>
        <dbReference type="ARBA" id="ARBA00022670"/>
    </source>
</evidence>
<evidence type="ECO:0000256" key="1">
    <source>
        <dbReference type="ARBA" id="ARBA00001947"/>
    </source>
</evidence>
<proteinExistence type="predicted"/>
<dbReference type="PANTHER" id="PTHR43221:SF2">
    <property type="entry name" value="PROTEASE HTPX HOMOLOG"/>
    <property type="match status" value="1"/>
</dbReference>
<name>A0ABP7R0B3_9PSEU</name>
<feature type="transmembrane region" description="Helical" evidence="11">
    <location>
        <begin position="89"/>
        <end position="109"/>
    </location>
</feature>
<feature type="transmembrane region" description="Helical" evidence="11">
    <location>
        <begin position="17"/>
        <end position="36"/>
    </location>
</feature>
<evidence type="ECO:0000313" key="13">
    <source>
        <dbReference type="EMBL" id="GAA3990387.1"/>
    </source>
</evidence>
<keyword evidence="10 11" id="KW-0472">Membrane</keyword>
<protein>
    <recommendedName>
        <fullName evidence="12">Peptidase M48 domain-containing protein</fullName>
    </recommendedName>
</protein>
<dbReference type="RefSeq" id="WP_344870958.1">
    <property type="nucleotide sequence ID" value="NZ_BAABAL010000004.1"/>
</dbReference>
<evidence type="ECO:0000259" key="12">
    <source>
        <dbReference type="Pfam" id="PF01435"/>
    </source>
</evidence>
<feature type="domain" description="Peptidase M48" evidence="12">
    <location>
        <begin position="127"/>
        <end position="321"/>
    </location>
</feature>
<feature type="transmembrane region" description="Helical" evidence="11">
    <location>
        <begin position="544"/>
        <end position="562"/>
    </location>
</feature>
<feature type="transmembrane region" description="Helical" evidence="11">
    <location>
        <begin position="326"/>
        <end position="345"/>
    </location>
</feature>
<dbReference type="Proteomes" id="UP001501747">
    <property type="component" value="Unassembled WGS sequence"/>
</dbReference>
<dbReference type="InterPro" id="IPR050083">
    <property type="entry name" value="HtpX_protease"/>
</dbReference>
<evidence type="ECO:0000256" key="8">
    <source>
        <dbReference type="ARBA" id="ARBA00022989"/>
    </source>
</evidence>
<evidence type="ECO:0000256" key="5">
    <source>
        <dbReference type="ARBA" id="ARBA00022723"/>
    </source>
</evidence>
<keyword evidence="14" id="KW-1185">Reference proteome</keyword>
<feature type="transmembrane region" description="Helical" evidence="11">
    <location>
        <begin position="757"/>
        <end position="775"/>
    </location>
</feature>
<evidence type="ECO:0000256" key="6">
    <source>
        <dbReference type="ARBA" id="ARBA00022801"/>
    </source>
</evidence>
<dbReference type="EMBL" id="BAABAL010000004">
    <property type="protein sequence ID" value="GAA3990387.1"/>
    <property type="molecule type" value="Genomic_DNA"/>
</dbReference>
<evidence type="ECO:0000256" key="11">
    <source>
        <dbReference type="SAM" id="Phobius"/>
    </source>
</evidence>
<feature type="transmembrane region" description="Helical" evidence="11">
    <location>
        <begin position="244"/>
        <end position="262"/>
    </location>
</feature>
<comment type="cofactor">
    <cofactor evidence="1">
        <name>Zn(2+)</name>
        <dbReference type="ChEBI" id="CHEBI:29105"/>
    </cofactor>
</comment>
<feature type="transmembrane region" description="Helical" evidence="11">
    <location>
        <begin position="596"/>
        <end position="617"/>
    </location>
</feature>
<keyword evidence="2" id="KW-1003">Cell membrane</keyword>
<sequence length="928" mass="97598">MIDADERVMGVGTTVRFALLMVLVVAASGALMSTVLDGLSGASTRLCELAGGADPDAGILQIKLALMDQFAAVDECRRRFSPSPPWWTAAGWPVAVVVGAVVLFLTLPARLLRTRRARPLEASDPSGEILRMVEAASETAGLRQVPKVVVEPLRARADAVVFGSNRRPIVCLSAGMLVCASTEPERFRAVLLHELAHIRHGDITLTYATVALWRVFLGLVLLPYTGWMVVSLIQGSAWSSDTAFVVRGVLLAALMVLLVHLAKLEVLRSREVHADVAATRWGAESSAWAVEEPAGRPRRVVAAFAELWRTHPRVDLRRAALADSGALFGVRALPVFLVGVAVILVDAQLQSYVVPFFPRDSEVLGWLAQLLPLLPSGLAVGAVGFALWRAVEHSAQASRPAPSGALAGLWLGIGLAFGELFLHRTAVTEWIPAHPEALLLVVAAGVVVTWWIGECAQLWTAGRRGPAGRLVVASALGAAWLAMASWLVWWRGDGVLLASGWPYGTTEIQAVLTGQLGQAASGYGPLLWVFSTLFPVLQGLSEPMLLLTAIGASWVVPLLVWASRPPDGTPRWLRSSLDDTGAVLVGSTGVPPLRRVLLPGLFGGALACVAIIGWQAYLHTWLPVAPGTGALFVLAYVAGIFVALVAGTVFAAVASARVGAYRLVVALIAAETAAVVGFAGMLVLTSVDGCVPLLRTVEPTCGVHSTVTGLAFKLVLTPLVVSAGLIALAVAAVAGLRRRTPAPPPPWNPRGLAGRRRAVAVLCAAAVAIAVAGVMQSSQGNGKPGVIGAAALFARPTDRPPTPRLHALQVYSWLQSGGEDLSRSIIGNTARLVTTVRGIAAGTEKALALQPICADLGQIARSAQRHFRIPDARAQQHWAAFIDLALRSDCTADPGRLLPQLHSAAAAAAKAATLMSAALDARHEQGGR</sequence>
<feature type="transmembrane region" description="Helical" evidence="11">
    <location>
        <begin position="715"/>
        <end position="736"/>
    </location>
</feature>
<organism evidence="13 14">
    <name type="scientific">Allokutzneria multivorans</name>
    <dbReference type="NCBI Taxonomy" id="1142134"/>
    <lineage>
        <taxon>Bacteria</taxon>
        <taxon>Bacillati</taxon>
        <taxon>Actinomycetota</taxon>
        <taxon>Actinomycetes</taxon>
        <taxon>Pseudonocardiales</taxon>
        <taxon>Pseudonocardiaceae</taxon>
        <taxon>Allokutzneria</taxon>
    </lineage>
</organism>
<reference evidence="14" key="1">
    <citation type="journal article" date="2019" name="Int. J. Syst. Evol. Microbiol.">
        <title>The Global Catalogue of Microorganisms (GCM) 10K type strain sequencing project: providing services to taxonomists for standard genome sequencing and annotation.</title>
        <authorList>
            <consortium name="The Broad Institute Genomics Platform"/>
            <consortium name="The Broad Institute Genome Sequencing Center for Infectious Disease"/>
            <person name="Wu L."/>
            <person name="Ma J."/>
        </authorList>
    </citation>
    <scope>NUCLEOTIDE SEQUENCE [LARGE SCALE GENOMIC DNA]</scope>
    <source>
        <strain evidence="14">JCM 17342</strain>
    </source>
</reference>
<evidence type="ECO:0000256" key="10">
    <source>
        <dbReference type="ARBA" id="ARBA00023136"/>
    </source>
</evidence>
<keyword evidence="8 11" id="KW-1133">Transmembrane helix</keyword>
<feature type="transmembrane region" description="Helical" evidence="11">
    <location>
        <begin position="470"/>
        <end position="489"/>
    </location>
</feature>
<dbReference type="Pfam" id="PF01435">
    <property type="entry name" value="Peptidase_M48"/>
    <property type="match status" value="1"/>
</dbReference>
<feature type="transmembrane region" description="Helical" evidence="11">
    <location>
        <begin position="205"/>
        <end position="224"/>
    </location>
</feature>
<evidence type="ECO:0000256" key="2">
    <source>
        <dbReference type="ARBA" id="ARBA00022475"/>
    </source>
</evidence>
<keyword evidence="4 11" id="KW-0812">Transmembrane</keyword>
<dbReference type="InterPro" id="IPR001915">
    <property type="entry name" value="Peptidase_M48"/>
</dbReference>
<keyword evidence="5" id="KW-0479">Metal-binding</keyword>
<evidence type="ECO:0000256" key="7">
    <source>
        <dbReference type="ARBA" id="ARBA00022833"/>
    </source>
</evidence>
<feature type="transmembrane region" description="Helical" evidence="11">
    <location>
        <begin position="629"/>
        <end position="653"/>
    </location>
</feature>
<keyword evidence="3" id="KW-0645">Protease</keyword>
<dbReference type="PANTHER" id="PTHR43221">
    <property type="entry name" value="PROTEASE HTPX"/>
    <property type="match status" value="1"/>
</dbReference>